<evidence type="ECO:0000313" key="2">
    <source>
        <dbReference type="Proteomes" id="UP000826725"/>
    </source>
</evidence>
<keyword evidence="2" id="KW-1185">Reference proteome</keyword>
<dbReference type="EMBL" id="AP024086">
    <property type="protein sequence ID" value="BCL59954.1"/>
    <property type="molecule type" value="Genomic_DNA"/>
</dbReference>
<sequence>MSTLKQYKKIRIVTRKNRLHIQADGQVFSPTEFGRIHRDLNLNRVRSLLKKRRPSALLSYINDSLYLEHRGQPQGATIYRFSDGRRFTVHDLVETTGLEIPSVYTRLKKWQKKNLPDSYLTSKKNAGYLSDKSLLKQLSGRRRISLAAIPGPTSLEQKYFGG</sequence>
<gene>
    <name evidence="1" type="ORF">DGMP_06470</name>
</gene>
<dbReference type="Proteomes" id="UP000826725">
    <property type="component" value="Chromosome"/>
</dbReference>
<organism evidence="1 2">
    <name type="scientific">Desulfomarina profundi</name>
    <dbReference type="NCBI Taxonomy" id="2772557"/>
    <lineage>
        <taxon>Bacteria</taxon>
        <taxon>Pseudomonadati</taxon>
        <taxon>Thermodesulfobacteriota</taxon>
        <taxon>Desulfobulbia</taxon>
        <taxon>Desulfobulbales</taxon>
        <taxon>Desulfobulbaceae</taxon>
        <taxon>Desulfomarina</taxon>
    </lineage>
</organism>
<dbReference type="AlphaFoldDB" id="A0A8D5FKN8"/>
<dbReference type="RefSeq" id="WP_228856130.1">
    <property type="nucleotide sequence ID" value="NZ_AP024086.1"/>
</dbReference>
<dbReference type="KEGG" id="dbk:DGMP_06470"/>
<protein>
    <submittedName>
        <fullName evidence="1">Uncharacterized protein</fullName>
    </submittedName>
</protein>
<evidence type="ECO:0000313" key="1">
    <source>
        <dbReference type="EMBL" id="BCL59954.1"/>
    </source>
</evidence>
<accession>A0A8D5FKN8</accession>
<proteinExistence type="predicted"/>
<name>A0A8D5FKN8_9BACT</name>
<reference evidence="1" key="1">
    <citation type="submission" date="2020-09" db="EMBL/GenBank/DDBJ databases">
        <title>Desulfogranum mesoprofundum gen. nov., sp. nov., a novel mesophilic, sulfate-reducing chemolithoautotroph isolated from a deep-sea hydrothermal vent chimney in the Suiyo Seamount.</title>
        <authorList>
            <person name="Hashimoto Y."/>
            <person name="Nakagawa S."/>
        </authorList>
    </citation>
    <scope>NUCLEOTIDE SEQUENCE</scope>
    <source>
        <strain evidence="1">KT2</strain>
    </source>
</reference>